<accession>A0A3M2IP53</accession>
<proteinExistence type="predicted"/>
<gene>
    <name evidence="1" type="ORF">EBM89_20295</name>
</gene>
<evidence type="ECO:0008006" key="3">
    <source>
        <dbReference type="Google" id="ProtNLM"/>
    </source>
</evidence>
<name>A0A3M2IP53_9CELL</name>
<dbReference type="NCBIfam" id="NF041390">
    <property type="entry name" value="TadE_Rv3655c"/>
    <property type="match status" value="1"/>
</dbReference>
<keyword evidence="2" id="KW-1185">Reference proteome</keyword>
<evidence type="ECO:0000313" key="2">
    <source>
        <dbReference type="Proteomes" id="UP000269289"/>
    </source>
</evidence>
<dbReference type="EMBL" id="RFFI01000222">
    <property type="protein sequence ID" value="RMI02064.1"/>
    <property type="molecule type" value="Genomic_DNA"/>
</dbReference>
<evidence type="ECO:0000313" key="1">
    <source>
        <dbReference type="EMBL" id="RMI02064.1"/>
    </source>
</evidence>
<dbReference type="Proteomes" id="UP000269289">
    <property type="component" value="Unassembled WGS sequence"/>
</dbReference>
<organism evidence="1 2">
    <name type="scientific">Cellulomonas triticagri</name>
    <dbReference type="NCBI Taxonomy" id="2483352"/>
    <lineage>
        <taxon>Bacteria</taxon>
        <taxon>Bacillati</taxon>
        <taxon>Actinomycetota</taxon>
        <taxon>Actinomycetes</taxon>
        <taxon>Micrococcales</taxon>
        <taxon>Cellulomonadaceae</taxon>
        <taxon>Cellulomonas</taxon>
    </lineage>
</organism>
<sequence length="105" mass="10371">MTAEMAVLLPVVALLVGVLAALTAGAATHLRCADAARTGARSASLGEDDAAVAAAVRRVAGDGTRTAVGRTDGWVVVHVEATVGPAVPLVGGFTVRAEATARAEP</sequence>
<reference evidence="1 2" key="1">
    <citation type="submission" date="2018-10" db="EMBL/GenBank/DDBJ databases">
        <title>Isolation, diversity and antifungal activity of actinobacteria from wheat.</title>
        <authorList>
            <person name="Han C."/>
        </authorList>
    </citation>
    <scope>NUCLEOTIDE SEQUENCE [LARGE SCALE GENOMIC DNA]</scope>
    <source>
        <strain evidence="1 2">NEAU-YY56</strain>
    </source>
</reference>
<dbReference type="AlphaFoldDB" id="A0A3M2IP53"/>
<protein>
    <recommendedName>
        <fullName evidence="3">Pilus assembly protein TadE</fullName>
    </recommendedName>
</protein>
<comment type="caution">
    <text evidence="1">The sequence shown here is derived from an EMBL/GenBank/DDBJ whole genome shotgun (WGS) entry which is preliminary data.</text>
</comment>
<dbReference type="OrthoDB" id="4829983at2"/>
<dbReference type="RefSeq" id="WP_122151373.1">
    <property type="nucleotide sequence ID" value="NZ_RFFI01000222.1"/>
</dbReference>
<dbReference type="InterPro" id="IPR049790">
    <property type="entry name" value="Rv3655c/TadE"/>
</dbReference>